<feature type="transmembrane region" description="Helical" evidence="1">
    <location>
        <begin position="260"/>
        <end position="283"/>
    </location>
</feature>
<dbReference type="InterPro" id="IPR010399">
    <property type="entry name" value="Tify_dom"/>
</dbReference>
<dbReference type="SMART" id="SM00979">
    <property type="entry name" value="TIFY"/>
    <property type="match status" value="1"/>
</dbReference>
<feature type="transmembrane region" description="Helical" evidence="1">
    <location>
        <begin position="295"/>
        <end position="320"/>
    </location>
</feature>
<protein>
    <submittedName>
        <fullName evidence="3">TIFY domain/Divergent CCT motif family protein</fullName>
    </submittedName>
</protein>
<dbReference type="OrthoDB" id="1934352at2759"/>
<name>A0A7J0G1U1_9ERIC</name>
<keyword evidence="1" id="KW-0472">Membrane</keyword>
<sequence length="371" mass="41574">MSTEETILRSPLDKPLHQLTEEDISQLTREDCRRYLKEKGMRRPSWNKSQAIQQVISLKTLLETTLDSDAGARKKLYIPRPENLHRVHKSASVDAPICVPAEESAPCRRKDPEKRELSGDRLIANGNDSHPPSELPLSNVWSLSEERGLFNKRTAGATKSPSGQMTIFYCGKVNVYDDVPAEKAQELMQLAASPLQLPVGVPFDGTMGRRSLPCHLQAARSRVGPDSHVVILPTSQAENTTDNYQLQREESGTFREDNPALVALCSSVTALVIFLAILTSRYQEKDFLKVLPRRLIFGLSSIFVSICAMLVSFSAGHFFVLKDSLKYMAFPVYAITCFPVTVFAMAQFPLYFDLIKAKYRGLPQRRQKVVA</sequence>
<dbReference type="PANTHER" id="PTHR24177:SF103">
    <property type="entry name" value="PGG DOMAIN-CONTAINING PROTEIN"/>
    <property type="match status" value="1"/>
</dbReference>
<dbReference type="AlphaFoldDB" id="A0A7J0G1U1"/>
<evidence type="ECO:0000313" key="3">
    <source>
        <dbReference type="EMBL" id="GFZ04757.1"/>
    </source>
</evidence>
<reference evidence="3 4" key="1">
    <citation type="submission" date="2019-07" db="EMBL/GenBank/DDBJ databases">
        <title>De Novo Assembly of kiwifruit Actinidia rufa.</title>
        <authorList>
            <person name="Sugita-Konishi S."/>
            <person name="Sato K."/>
            <person name="Mori E."/>
            <person name="Abe Y."/>
            <person name="Kisaki G."/>
            <person name="Hamano K."/>
            <person name="Suezawa K."/>
            <person name="Otani M."/>
            <person name="Fukuda T."/>
            <person name="Manabe T."/>
            <person name="Gomi K."/>
            <person name="Tabuchi M."/>
            <person name="Akimitsu K."/>
            <person name="Kataoka I."/>
        </authorList>
    </citation>
    <scope>NUCLEOTIDE SEQUENCE [LARGE SCALE GENOMIC DNA]</scope>
    <source>
        <strain evidence="4">cv. Fuchu</strain>
    </source>
</reference>
<dbReference type="Pfam" id="PF06200">
    <property type="entry name" value="tify"/>
    <property type="match status" value="1"/>
</dbReference>
<dbReference type="Proteomes" id="UP000585474">
    <property type="component" value="Unassembled WGS sequence"/>
</dbReference>
<evidence type="ECO:0000259" key="2">
    <source>
        <dbReference type="PROSITE" id="PS51320"/>
    </source>
</evidence>
<dbReference type="Pfam" id="PF13962">
    <property type="entry name" value="PGG"/>
    <property type="match status" value="1"/>
</dbReference>
<feature type="transmembrane region" description="Helical" evidence="1">
    <location>
        <begin position="332"/>
        <end position="352"/>
    </location>
</feature>
<keyword evidence="1" id="KW-1133">Transmembrane helix</keyword>
<dbReference type="GO" id="GO:0016020">
    <property type="term" value="C:membrane"/>
    <property type="evidence" value="ECO:0007669"/>
    <property type="project" value="TreeGrafter"/>
</dbReference>
<organism evidence="3 4">
    <name type="scientific">Actinidia rufa</name>
    <dbReference type="NCBI Taxonomy" id="165716"/>
    <lineage>
        <taxon>Eukaryota</taxon>
        <taxon>Viridiplantae</taxon>
        <taxon>Streptophyta</taxon>
        <taxon>Embryophyta</taxon>
        <taxon>Tracheophyta</taxon>
        <taxon>Spermatophyta</taxon>
        <taxon>Magnoliopsida</taxon>
        <taxon>eudicotyledons</taxon>
        <taxon>Gunneridae</taxon>
        <taxon>Pentapetalae</taxon>
        <taxon>asterids</taxon>
        <taxon>Ericales</taxon>
        <taxon>Actinidiaceae</taxon>
        <taxon>Actinidia</taxon>
    </lineage>
</organism>
<keyword evidence="4" id="KW-1185">Reference proteome</keyword>
<evidence type="ECO:0000256" key="1">
    <source>
        <dbReference type="SAM" id="Phobius"/>
    </source>
</evidence>
<keyword evidence="1" id="KW-0812">Transmembrane</keyword>
<dbReference type="PROSITE" id="PS51320">
    <property type="entry name" value="TIFY"/>
    <property type="match status" value="1"/>
</dbReference>
<accession>A0A7J0G1U1</accession>
<dbReference type="InterPro" id="IPR026961">
    <property type="entry name" value="PGG_dom"/>
</dbReference>
<dbReference type="EMBL" id="BJWL01000017">
    <property type="protein sequence ID" value="GFZ04757.1"/>
    <property type="molecule type" value="Genomic_DNA"/>
</dbReference>
<feature type="domain" description="Tify" evidence="2">
    <location>
        <begin position="158"/>
        <end position="193"/>
    </location>
</feature>
<proteinExistence type="predicted"/>
<evidence type="ECO:0000313" key="4">
    <source>
        <dbReference type="Proteomes" id="UP000585474"/>
    </source>
</evidence>
<dbReference type="PANTHER" id="PTHR24177">
    <property type="entry name" value="CASKIN"/>
    <property type="match status" value="1"/>
</dbReference>
<gene>
    <name evidence="3" type="ORF">Acr_17g0003290</name>
</gene>
<comment type="caution">
    <text evidence="3">The sequence shown here is derived from an EMBL/GenBank/DDBJ whole genome shotgun (WGS) entry which is preliminary data.</text>
</comment>